<dbReference type="InParanoid" id="S2JSD8"/>
<dbReference type="Proteomes" id="UP000014254">
    <property type="component" value="Unassembled WGS sequence"/>
</dbReference>
<evidence type="ECO:0000256" key="8">
    <source>
        <dbReference type="ARBA" id="ARBA00022771"/>
    </source>
</evidence>
<evidence type="ECO:0000256" key="7">
    <source>
        <dbReference type="ARBA" id="ARBA00022723"/>
    </source>
</evidence>
<sequence length="693" mass="76821">MNTLPKDQVATTFKSLLQKKHNKGCFDCNAKGPTWASVTFGIFICQDCAAAHRNLGVHISFVKSTILDSWTREQLDLMVAGGNASAREGFGEIALNMNDLKSKYTYKTALSYKNKLQKKATQLVLEQQSPALEQKQDNLIDFDQPKQHQSLIDFDDANTHAVTNTNLMDDLDIFKPVTKSNSPSNDTKSSIFDDLLGASQSSAAAPANQSTVFDDLLSPSTNTANRHTPNLMDEDNDPFDDFIASPKANNTTSNAAVDDFFDQFEKATPTNTPSIASTPKKRTLKAPKSHHHSSKLGARKVQSNVFQQQAQLAMREEQMREQGVDEESIGRSSRNQAMMMDQSVVIPKLQKPTSSRLNYVESKVDKSSSSSSSKDRDIENERLGIMSLHLNNNTSSKSRPLSQQNGSEEDSSDHYARDKFGNAKAISSDQYFGRNDYDPQRSAANASRLAQFQGSQSISSDQYFGRKSSERVTSSSNPMSKKILRAAIKGATKLQNTLADMESTIRCSSNNKAIRPFSTPARYTPAHKKSNSLAAAKPWSELSTPQKVVVASKTTVNVGVILTGVALTSAIVYYIGSELFGSQSATSIFSDAVDRVRSHEELVSILGEPIKGHGEPSRSKRRRNRRITSQTVEDQDGNPHLFMRFYVEGPENQGTVMLEMIKNEKQKWEYKQLYVDVPGQGLPSKRIYLERNM</sequence>
<dbReference type="PANTHER" id="PTHR45686">
    <property type="entry name" value="ADP-RIBOSYLATION FACTOR GTPASE ACTIVATING PROTEIN 3, ISOFORM H-RELATED"/>
    <property type="match status" value="1"/>
</dbReference>
<protein>
    <recommendedName>
        <fullName evidence="4">Mitochondrial import inner membrane translocase subunit TIM21</fullName>
    </recommendedName>
    <alternativeName>
        <fullName evidence="3 15">mitochondrial import inner membrane translocase subunit TIM21</fullName>
    </alternativeName>
</protein>
<evidence type="ECO:0000256" key="11">
    <source>
        <dbReference type="ARBA" id="ARBA00022946"/>
    </source>
</evidence>
<dbReference type="OrthoDB" id="983479at2759"/>
<dbReference type="SMART" id="SM00105">
    <property type="entry name" value="ArfGap"/>
    <property type="match status" value="1"/>
</dbReference>
<feature type="compositionally biased region" description="Polar residues" evidence="17">
    <location>
        <begin position="218"/>
        <end position="228"/>
    </location>
</feature>
<feature type="compositionally biased region" description="Polar residues" evidence="17">
    <location>
        <begin position="389"/>
        <end position="406"/>
    </location>
</feature>
<dbReference type="GO" id="GO:0000139">
    <property type="term" value="C:Golgi membrane"/>
    <property type="evidence" value="ECO:0007669"/>
    <property type="project" value="GOC"/>
</dbReference>
<comment type="subcellular location">
    <subcellularLocation>
        <location evidence="1">Mitochondrion inner membrane</location>
        <topology evidence="1">Single-pass membrane protein</topology>
    </subcellularLocation>
</comment>
<dbReference type="PANTHER" id="PTHR45686:SF4">
    <property type="entry name" value="ADP-RIBOSYLATION FACTOR GTPASE ACTIVATING PROTEIN 3, ISOFORM H"/>
    <property type="match status" value="1"/>
</dbReference>
<organism evidence="19 20">
    <name type="scientific">Mucor circinelloides f. circinelloides (strain 1006PhL)</name>
    <name type="common">Mucormycosis agent</name>
    <name type="synonym">Calyptromyces circinelloides</name>
    <dbReference type="NCBI Taxonomy" id="1220926"/>
    <lineage>
        <taxon>Eukaryota</taxon>
        <taxon>Fungi</taxon>
        <taxon>Fungi incertae sedis</taxon>
        <taxon>Mucoromycota</taxon>
        <taxon>Mucoromycotina</taxon>
        <taxon>Mucoromycetes</taxon>
        <taxon>Mucorales</taxon>
        <taxon>Mucorineae</taxon>
        <taxon>Mucoraceae</taxon>
        <taxon>Mucor</taxon>
    </lineage>
</organism>
<comment type="similarity">
    <text evidence="2">Belongs to the TIM21 family.</text>
</comment>
<dbReference type="GO" id="GO:0030150">
    <property type="term" value="P:protein import into mitochondrial matrix"/>
    <property type="evidence" value="ECO:0007669"/>
    <property type="project" value="InterPro"/>
</dbReference>
<dbReference type="InterPro" id="IPR013261">
    <property type="entry name" value="Tim21"/>
</dbReference>
<dbReference type="InterPro" id="IPR037278">
    <property type="entry name" value="ARFGAP/RecO"/>
</dbReference>
<dbReference type="OMA" id="MESTIRC"/>
<keyword evidence="14" id="KW-0472">Membrane</keyword>
<evidence type="ECO:0000256" key="2">
    <source>
        <dbReference type="ARBA" id="ARBA00010867"/>
    </source>
</evidence>
<keyword evidence="5" id="KW-0343">GTPase activation</keyword>
<dbReference type="FunFam" id="3.10.450.320:FF:000002">
    <property type="entry name" value="Mitochondrial import inner membrane translocase subunit tim21"/>
    <property type="match status" value="1"/>
</dbReference>
<proteinExistence type="inferred from homology"/>
<keyword evidence="10" id="KW-0862">Zinc</keyword>
<dbReference type="PROSITE" id="PS50115">
    <property type="entry name" value="ARFGAP"/>
    <property type="match status" value="1"/>
</dbReference>
<reference evidence="20" key="1">
    <citation type="submission" date="2013-05" db="EMBL/GenBank/DDBJ databases">
        <title>The Genome sequence of Mucor circinelloides f. circinelloides 1006PhL.</title>
        <authorList>
            <consortium name="The Broad Institute Genomics Platform"/>
            <person name="Cuomo C."/>
            <person name="Earl A."/>
            <person name="Findley K."/>
            <person name="Lee S.C."/>
            <person name="Walker B."/>
            <person name="Young S."/>
            <person name="Zeng Q."/>
            <person name="Gargeya S."/>
            <person name="Fitzgerald M."/>
            <person name="Haas B."/>
            <person name="Abouelleil A."/>
            <person name="Allen A.W."/>
            <person name="Alvarado L."/>
            <person name="Arachchi H.M."/>
            <person name="Berlin A.M."/>
            <person name="Chapman S.B."/>
            <person name="Gainer-Dewar J."/>
            <person name="Goldberg J."/>
            <person name="Griggs A."/>
            <person name="Gujja S."/>
            <person name="Hansen M."/>
            <person name="Howarth C."/>
            <person name="Imamovic A."/>
            <person name="Ireland A."/>
            <person name="Larimer J."/>
            <person name="McCowan C."/>
            <person name="Murphy C."/>
            <person name="Pearson M."/>
            <person name="Poon T.W."/>
            <person name="Priest M."/>
            <person name="Roberts A."/>
            <person name="Saif S."/>
            <person name="Shea T."/>
            <person name="Sisk P."/>
            <person name="Sykes S."/>
            <person name="Wortman J."/>
            <person name="Nusbaum C."/>
            <person name="Birren B."/>
        </authorList>
    </citation>
    <scope>NUCLEOTIDE SEQUENCE [LARGE SCALE GENOMIC DNA]</scope>
    <source>
        <strain evidence="20">1006PhL</strain>
    </source>
</reference>
<dbReference type="STRING" id="1220926.S2JSD8"/>
<evidence type="ECO:0000256" key="3">
    <source>
        <dbReference type="ARBA" id="ARBA00020213"/>
    </source>
</evidence>
<feature type="compositionally biased region" description="Polar residues" evidence="17">
    <location>
        <begin position="442"/>
        <end position="462"/>
    </location>
</feature>
<keyword evidence="9" id="KW-0999">Mitochondrion inner membrane</keyword>
<evidence type="ECO:0000256" key="14">
    <source>
        <dbReference type="ARBA" id="ARBA00023136"/>
    </source>
</evidence>
<evidence type="ECO:0000256" key="17">
    <source>
        <dbReference type="SAM" id="MobiDB-lite"/>
    </source>
</evidence>
<dbReference type="CDD" id="cd08831">
    <property type="entry name" value="ArfGap_ArfGap2_3_like"/>
    <property type="match status" value="1"/>
</dbReference>
<evidence type="ECO:0000256" key="4">
    <source>
        <dbReference type="ARBA" id="ARBA00020726"/>
    </source>
</evidence>
<feature type="region of interest" description="Disordered" evidence="17">
    <location>
        <begin position="266"/>
        <end position="416"/>
    </location>
</feature>
<feature type="domain" description="Arf-GAP" evidence="18">
    <location>
        <begin position="10"/>
        <end position="88"/>
    </location>
</feature>
<keyword evidence="6" id="KW-0812">Transmembrane</keyword>
<keyword evidence="8 16" id="KW-0863">Zinc-finger</keyword>
<dbReference type="GO" id="GO:0008270">
    <property type="term" value="F:zinc ion binding"/>
    <property type="evidence" value="ECO:0007669"/>
    <property type="project" value="UniProtKB-KW"/>
</dbReference>
<evidence type="ECO:0000313" key="19">
    <source>
        <dbReference type="EMBL" id="EPB92859.1"/>
    </source>
</evidence>
<dbReference type="EMBL" id="KE123897">
    <property type="protein sequence ID" value="EPB92859.1"/>
    <property type="molecule type" value="Genomic_DNA"/>
</dbReference>
<dbReference type="InterPro" id="IPR001164">
    <property type="entry name" value="ArfGAP_dom"/>
</dbReference>
<dbReference type="PRINTS" id="PR00405">
    <property type="entry name" value="REVINTRACTNG"/>
</dbReference>
<feature type="region of interest" description="Disordered" evidence="17">
    <location>
        <begin position="610"/>
        <end position="631"/>
    </location>
</feature>
<evidence type="ECO:0000256" key="10">
    <source>
        <dbReference type="ARBA" id="ARBA00022833"/>
    </source>
</evidence>
<evidence type="ECO:0000256" key="13">
    <source>
        <dbReference type="ARBA" id="ARBA00023128"/>
    </source>
</evidence>
<dbReference type="Gene3D" id="3.10.450.320">
    <property type="entry name" value="Mitochondrial import inner membrane translocase subunit Tim21"/>
    <property type="match status" value="1"/>
</dbReference>
<keyword evidence="12" id="KW-1133">Transmembrane helix</keyword>
<feature type="compositionally biased region" description="Polar residues" evidence="17">
    <location>
        <begin position="301"/>
        <end position="311"/>
    </location>
</feature>
<evidence type="ECO:0000256" key="9">
    <source>
        <dbReference type="ARBA" id="ARBA00022792"/>
    </source>
</evidence>
<accession>S2JSD8</accession>
<evidence type="ECO:0000256" key="15">
    <source>
        <dbReference type="ARBA" id="ARBA00067208"/>
    </source>
</evidence>
<dbReference type="VEuPathDB" id="FungiDB:HMPREF1544_00298"/>
<evidence type="ECO:0000256" key="6">
    <source>
        <dbReference type="ARBA" id="ARBA00022692"/>
    </source>
</evidence>
<dbReference type="GO" id="GO:0005744">
    <property type="term" value="C:TIM23 mitochondrial import inner membrane translocase complex"/>
    <property type="evidence" value="ECO:0007669"/>
    <property type="project" value="InterPro"/>
</dbReference>
<feature type="compositionally biased region" description="Polar residues" evidence="17">
    <location>
        <begin position="268"/>
        <end position="277"/>
    </location>
</feature>
<feature type="compositionally biased region" description="Basic and acidic residues" evidence="17">
    <location>
        <begin position="373"/>
        <end position="382"/>
    </location>
</feature>
<dbReference type="InterPro" id="IPR038552">
    <property type="entry name" value="Tim21_IMS_sf"/>
</dbReference>
<dbReference type="Pfam" id="PF08294">
    <property type="entry name" value="TIM21"/>
    <property type="match status" value="1"/>
</dbReference>
<evidence type="ECO:0000256" key="12">
    <source>
        <dbReference type="ARBA" id="ARBA00022989"/>
    </source>
</evidence>
<evidence type="ECO:0000256" key="16">
    <source>
        <dbReference type="PROSITE-ProRule" id="PRU00288"/>
    </source>
</evidence>
<dbReference type="InterPro" id="IPR038508">
    <property type="entry name" value="ArfGAP_dom_sf"/>
</dbReference>
<dbReference type="GO" id="GO:0005096">
    <property type="term" value="F:GTPase activator activity"/>
    <property type="evidence" value="ECO:0007669"/>
    <property type="project" value="UniProtKB-KW"/>
</dbReference>
<keyword evidence="7" id="KW-0479">Metal-binding</keyword>
<dbReference type="Gene3D" id="1.10.220.150">
    <property type="entry name" value="Arf GTPase activating protein"/>
    <property type="match status" value="1"/>
</dbReference>
<feature type="compositionally biased region" description="Basic and acidic residues" evidence="17">
    <location>
        <begin position="314"/>
        <end position="323"/>
    </location>
</feature>
<dbReference type="GO" id="GO:0048205">
    <property type="term" value="P:COPI coating of Golgi vesicle"/>
    <property type="evidence" value="ECO:0007669"/>
    <property type="project" value="TreeGrafter"/>
</dbReference>
<evidence type="ECO:0000256" key="5">
    <source>
        <dbReference type="ARBA" id="ARBA00022468"/>
    </source>
</evidence>
<keyword evidence="20" id="KW-1185">Reference proteome</keyword>
<keyword evidence="13" id="KW-0496">Mitochondrion</keyword>
<feature type="region of interest" description="Disordered" evidence="17">
    <location>
        <begin position="430"/>
        <end position="478"/>
    </location>
</feature>
<dbReference type="Pfam" id="PF01412">
    <property type="entry name" value="ArfGap"/>
    <property type="match status" value="1"/>
</dbReference>
<feature type="compositionally biased region" description="Basic residues" evidence="17">
    <location>
        <begin position="279"/>
        <end position="298"/>
    </location>
</feature>
<dbReference type="AlphaFoldDB" id="S2JSD8"/>
<keyword evidence="11" id="KW-0809">Transit peptide</keyword>
<dbReference type="eggNOG" id="KOG4836">
    <property type="taxonomic scope" value="Eukaryota"/>
</dbReference>
<dbReference type="eggNOG" id="KOG0706">
    <property type="taxonomic scope" value="Eukaryota"/>
</dbReference>
<evidence type="ECO:0000259" key="18">
    <source>
        <dbReference type="PROSITE" id="PS50115"/>
    </source>
</evidence>
<name>S2JSD8_MUCC1</name>
<evidence type="ECO:0000256" key="1">
    <source>
        <dbReference type="ARBA" id="ARBA00004434"/>
    </source>
</evidence>
<gene>
    <name evidence="19" type="ORF">HMPREF1544_00298</name>
</gene>
<dbReference type="SUPFAM" id="SSF57863">
    <property type="entry name" value="ArfGap/RecO-like zinc finger"/>
    <property type="match status" value="1"/>
</dbReference>
<feature type="region of interest" description="Disordered" evidence="17">
    <location>
        <begin position="203"/>
        <end position="247"/>
    </location>
</feature>
<evidence type="ECO:0000313" key="20">
    <source>
        <dbReference type="Proteomes" id="UP000014254"/>
    </source>
</evidence>